<proteinExistence type="predicted"/>
<dbReference type="OrthoDB" id="267323at2759"/>
<keyword evidence="3" id="KW-1185">Reference proteome</keyword>
<dbReference type="AlphaFoldDB" id="A0A1Q9BVR8"/>
<dbReference type="GO" id="GO:0003873">
    <property type="term" value="F:6-phosphofructo-2-kinase activity"/>
    <property type="evidence" value="ECO:0007669"/>
    <property type="project" value="TreeGrafter"/>
</dbReference>
<keyword evidence="2" id="KW-0808">Transferase</keyword>
<keyword evidence="2" id="KW-0418">Kinase</keyword>
<dbReference type="SUPFAM" id="SSF53254">
    <property type="entry name" value="Phosphoglycerate mutase-like"/>
    <property type="match status" value="1"/>
</dbReference>
<organism evidence="2 3">
    <name type="scientific">Symbiodinium microadriaticum</name>
    <name type="common">Dinoflagellate</name>
    <name type="synonym">Zooxanthella microadriatica</name>
    <dbReference type="NCBI Taxonomy" id="2951"/>
    <lineage>
        <taxon>Eukaryota</taxon>
        <taxon>Sar</taxon>
        <taxon>Alveolata</taxon>
        <taxon>Dinophyceae</taxon>
        <taxon>Suessiales</taxon>
        <taxon>Symbiodiniaceae</taxon>
        <taxon>Symbiodinium</taxon>
    </lineage>
</organism>
<dbReference type="InterPro" id="IPR003094">
    <property type="entry name" value="6Pfruct_kin"/>
</dbReference>
<dbReference type="InterPro" id="IPR029033">
    <property type="entry name" value="His_PPase_superfam"/>
</dbReference>
<evidence type="ECO:0000256" key="1">
    <source>
        <dbReference type="SAM" id="MobiDB-lite"/>
    </source>
</evidence>
<protein>
    <submittedName>
        <fullName evidence="2">6-phosphofructo-2-kinase/fructose-2, 6-bisphosphatase</fullName>
    </submittedName>
</protein>
<dbReference type="EMBL" id="LSRX01003265">
    <property type="protein sequence ID" value="OLP74752.1"/>
    <property type="molecule type" value="Genomic_DNA"/>
</dbReference>
<evidence type="ECO:0000313" key="2">
    <source>
        <dbReference type="EMBL" id="OLP74752.1"/>
    </source>
</evidence>
<feature type="region of interest" description="Disordered" evidence="1">
    <location>
        <begin position="233"/>
        <end position="255"/>
    </location>
</feature>
<sequence length="266" mass="29544">MAGRLGFWNSTVVRAKMSEYLCALTYKEALQFLRGELEPDHIMAESLQTAHIMLRHIPEVDKQLVTAAHFALILEEQTKVFTSTMPRAVESAFPTSALPDKRSALNPIDKGVVGAGWWDVECPDDVPPWSEVEKRHPDFMDQWHKNPLVCQFPGGESYLDVIMRLESVLIDVEMCTSPVLIVSHITVLQLLLAYFKGVPVEEAWKMSLPKFGVVEVNPTSGGSFLCEEHLLSSQPTGDGTSTSLEKRCRDDASESASIMAADVELP</sequence>
<dbReference type="Proteomes" id="UP000186817">
    <property type="component" value="Unassembled WGS sequence"/>
</dbReference>
<dbReference type="InterPro" id="IPR013078">
    <property type="entry name" value="His_Pase_superF_clade-1"/>
</dbReference>
<dbReference type="GO" id="GO:0006003">
    <property type="term" value="P:fructose 2,6-bisphosphate metabolic process"/>
    <property type="evidence" value="ECO:0007669"/>
    <property type="project" value="InterPro"/>
</dbReference>
<dbReference type="GO" id="GO:0004331">
    <property type="term" value="F:fructose-2,6-bisphosphate 2-phosphatase activity"/>
    <property type="evidence" value="ECO:0007669"/>
    <property type="project" value="TreeGrafter"/>
</dbReference>
<comment type="caution">
    <text evidence="2">The sequence shown here is derived from an EMBL/GenBank/DDBJ whole genome shotgun (WGS) entry which is preliminary data.</text>
</comment>
<dbReference type="GO" id="GO:0005524">
    <property type="term" value="F:ATP binding"/>
    <property type="evidence" value="ECO:0007669"/>
    <property type="project" value="InterPro"/>
</dbReference>
<gene>
    <name evidence="2" type="primary">FKFBP</name>
    <name evidence="2" type="ORF">AK812_SmicGene45625</name>
</gene>
<accession>A0A1Q9BVR8</accession>
<evidence type="ECO:0000313" key="3">
    <source>
        <dbReference type="Proteomes" id="UP000186817"/>
    </source>
</evidence>
<dbReference type="PANTHER" id="PTHR10606">
    <property type="entry name" value="6-PHOSPHOFRUCTO-2-KINASE/FRUCTOSE-2,6-BISPHOSPHATASE"/>
    <property type="match status" value="1"/>
</dbReference>
<dbReference type="GO" id="GO:0005829">
    <property type="term" value="C:cytosol"/>
    <property type="evidence" value="ECO:0007669"/>
    <property type="project" value="TreeGrafter"/>
</dbReference>
<reference evidence="2 3" key="1">
    <citation type="submission" date="2016-02" db="EMBL/GenBank/DDBJ databases">
        <title>Genome analysis of coral dinoflagellate symbionts highlights evolutionary adaptations to a symbiotic lifestyle.</title>
        <authorList>
            <person name="Aranda M."/>
            <person name="Li Y."/>
            <person name="Liew Y.J."/>
            <person name="Baumgarten S."/>
            <person name="Simakov O."/>
            <person name="Wilson M."/>
            <person name="Piel J."/>
            <person name="Ashoor H."/>
            <person name="Bougouffa S."/>
            <person name="Bajic V.B."/>
            <person name="Ryu T."/>
            <person name="Ravasi T."/>
            <person name="Bayer T."/>
            <person name="Micklem G."/>
            <person name="Kim H."/>
            <person name="Bhak J."/>
            <person name="Lajeunesse T.C."/>
            <person name="Voolstra C.R."/>
        </authorList>
    </citation>
    <scope>NUCLEOTIDE SEQUENCE [LARGE SCALE GENOMIC DNA]</scope>
    <source>
        <strain evidence="2 3">CCMP2467</strain>
    </source>
</reference>
<feature type="compositionally biased region" description="Polar residues" evidence="1">
    <location>
        <begin position="233"/>
        <end position="243"/>
    </location>
</feature>
<name>A0A1Q9BVR8_SYMMI</name>
<dbReference type="PANTHER" id="PTHR10606:SF49">
    <property type="entry name" value="6-PHOSPHOFRUCTO-2-KINASE DOMAIN-CONTAINING PROTEIN"/>
    <property type="match status" value="1"/>
</dbReference>
<dbReference type="Gene3D" id="3.40.50.1240">
    <property type="entry name" value="Phosphoglycerate mutase-like"/>
    <property type="match status" value="1"/>
</dbReference>
<dbReference type="Pfam" id="PF00300">
    <property type="entry name" value="His_Phos_1"/>
    <property type="match status" value="1"/>
</dbReference>